<evidence type="ECO:0000256" key="1">
    <source>
        <dbReference type="SAM" id="Coils"/>
    </source>
</evidence>
<dbReference type="AlphaFoldDB" id="A0A1V9XBS8"/>
<name>A0A1V9XBS8_9ACAR</name>
<dbReference type="OrthoDB" id="75801at2759"/>
<sequence>MRGNSTRDQDDKTNKVDRGVQAFVGRPDASSSANVVRAQQQPEDAEVVQEFKLQLSEVQDQLCQKQEEVIKLRTEASNQIRNVELYWQERLNKELKELNMAHENEMEDVRHECNKQVKQLTEKINSLQTIMKLTGQDQPLATPIVEEPSSGEDEEADATDEDVESFEEVDGDAEQGDEDEEQDDQNDELDEDEDQEIIEFSPCSHHVSPFRHNPLIVSES</sequence>
<keyword evidence="4" id="KW-1185">Reference proteome</keyword>
<reference evidence="3 4" key="1">
    <citation type="journal article" date="2017" name="Gigascience">
        <title>Draft genome of the honey bee ectoparasitic mite, Tropilaelaps mercedesae, is shaped by the parasitic life history.</title>
        <authorList>
            <person name="Dong X."/>
            <person name="Armstrong S.D."/>
            <person name="Xia D."/>
            <person name="Makepeace B.L."/>
            <person name="Darby A.C."/>
            <person name="Kadowaki T."/>
        </authorList>
    </citation>
    <scope>NUCLEOTIDE SEQUENCE [LARGE SCALE GENOMIC DNA]</scope>
    <source>
        <strain evidence="3">Wuxi-XJTLU</strain>
    </source>
</reference>
<feature type="region of interest" description="Disordered" evidence="2">
    <location>
        <begin position="134"/>
        <end position="220"/>
    </location>
</feature>
<evidence type="ECO:0000313" key="3">
    <source>
        <dbReference type="EMBL" id="OQR70886.1"/>
    </source>
</evidence>
<feature type="region of interest" description="Disordered" evidence="2">
    <location>
        <begin position="1"/>
        <end position="41"/>
    </location>
</feature>
<evidence type="ECO:0000313" key="4">
    <source>
        <dbReference type="Proteomes" id="UP000192247"/>
    </source>
</evidence>
<feature type="compositionally biased region" description="Acidic residues" evidence="2">
    <location>
        <begin position="149"/>
        <end position="197"/>
    </location>
</feature>
<gene>
    <name evidence="3" type="ORF">BIW11_11340</name>
</gene>
<organism evidence="3 4">
    <name type="scientific">Tropilaelaps mercedesae</name>
    <dbReference type="NCBI Taxonomy" id="418985"/>
    <lineage>
        <taxon>Eukaryota</taxon>
        <taxon>Metazoa</taxon>
        <taxon>Ecdysozoa</taxon>
        <taxon>Arthropoda</taxon>
        <taxon>Chelicerata</taxon>
        <taxon>Arachnida</taxon>
        <taxon>Acari</taxon>
        <taxon>Parasitiformes</taxon>
        <taxon>Mesostigmata</taxon>
        <taxon>Gamasina</taxon>
        <taxon>Dermanyssoidea</taxon>
        <taxon>Laelapidae</taxon>
        <taxon>Tropilaelaps</taxon>
    </lineage>
</organism>
<protein>
    <submittedName>
        <fullName evidence="3">Uncharacterized protein</fullName>
    </submittedName>
</protein>
<evidence type="ECO:0000256" key="2">
    <source>
        <dbReference type="SAM" id="MobiDB-lite"/>
    </source>
</evidence>
<comment type="caution">
    <text evidence="3">The sequence shown here is derived from an EMBL/GenBank/DDBJ whole genome shotgun (WGS) entry which is preliminary data.</text>
</comment>
<feature type="compositionally biased region" description="Polar residues" evidence="2">
    <location>
        <begin position="29"/>
        <end position="41"/>
    </location>
</feature>
<proteinExistence type="predicted"/>
<feature type="coiled-coil region" evidence="1">
    <location>
        <begin position="88"/>
        <end position="130"/>
    </location>
</feature>
<dbReference type="EMBL" id="MNPL01015849">
    <property type="protein sequence ID" value="OQR70886.1"/>
    <property type="molecule type" value="Genomic_DNA"/>
</dbReference>
<dbReference type="Proteomes" id="UP000192247">
    <property type="component" value="Unassembled WGS sequence"/>
</dbReference>
<dbReference type="InParanoid" id="A0A1V9XBS8"/>
<feature type="compositionally biased region" description="Basic and acidic residues" evidence="2">
    <location>
        <begin position="1"/>
        <end position="18"/>
    </location>
</feature>
<keyword evidence="1" id="KW-0175">Coiled coil</keyword>
<accession>A0A1V9XBS8</accession>